<dbReference type="Gene3D" id="3.40.50.150">
    <property type="entry name" value="Vaccinia Virus protein VP39"/>
    <property type="match status" value="1"/>
</dbReference>
<dbReference type="GO" id="GO:0032259">
    <property type="term" value="P:methylation"/>
    <property type="evidence" value="ECO:0007669"/>
    <property type="project" value="UniProtKB-KW"/>
</dbReference>
<feature type="domain" description="Methyltransferase" evidence="5">
    <location>
        <begin position="82"/>
        <end position="141"/>
    </location>
</feature>
<protein>
    <recommendedName>
        <fullName evidence="5">Methyltransferase domain-containing protein</fullName>
    </recommendedName>
</protein>
<evidence type="ECO:0000313" key="7">
    <source>
        <dbReference type="Proteomes" id="UP000050580"/>
    </source>
</evidence>
<feature type="chain" id="PRO_5006712960" description="Methyltransferase domain-containing protein" evidence="4">
    <location>
        <begin position="30"/>
        <end position="298"/>
    </location>
</feature>
<dbReference type="RefSeq" id="WP_046742797.1">
    <property type="nucleotide sequence ID" value="NZ_LBNQ01000041.1"/>
</dbReference>
<dbReference type="InterPro" id="IPR026170">
    <property type="entry name" value="FAM173A/B"/>
</dbReference>
<keyword evidence="7" id="KW-1185">Reference proteome</keyword>
<evidence type="ECO:0000256" key="3">
    <source>
        <dbReference type="ARBA" id="ARBA00022691"/>
    </source>
</evidence>
<dbReference type="Proteomes" id="UP000050580">
    <property type="component" value="Unassembled WGS sequence"/>
</dbReference>
<dbReference type="OrthoDB" id="281208at2"/>
<sequence length="298" mass="31790">MPPSLFRYALAPCIALTLAAALASMPAAADTAQASGDATHAPDFQYTPVVGQPGKDVIWVPTADTLVEHMLDMAAITPADFLVDLGSGDGRTVIAAARRGTRAHGIEYNPDMVALSRKNAHEAGVSELATFEQGDIFESDFSNATVVTLFLLPELNLRLRPTLLEMAPGTRVVSNSFLMGDWQPDDSVEAGPSCSEFCNAYSWIVPARVAGTWQLQTPALEAPATMQLSQQYQQIEGHLHGNDGAQQALTNPQLQGAAIRFEIDGAQYVGTVDGNRMQGTIVGQANAPWQATRQTAQP</sequence>
<dbReference type="InterPro" id="IPR025714">
    <property type="entry name" value="Methyltranfer_dom"/>
</dbReference>
<name>A0A0U1PWA6_9BURK</name>
<evidence type="ECO:0000256" key="4">
    <source>
        <dbReference type="SAM" id="SignalP"/>
    </source>
</evidence>
<dbReference type="PATRIC" id="fig|1610491.3.peg.2937"/>
<keyword evidence="3" id="KW-0949">S-adenosyl-L-methionine</keyword>
<dbReference type="Pfam" id="PF13847">
    <property type="entry name" value="Methyltransf_31"/>
    <property type="match status" value="1"/>
</dbReference>
<dbReference type="PANTHER" id="PTHR13610:SF11">
    <property type="entry name" value="METHYLTRANSFERASE DOMAIN-CONTAINING PROTEIN"/>
    <property type="match status" value="1"/>
</dbReference>
<reference evidence="6 7" key="1">
    <citation type="submission" date="2015-05" db="EMBL/GenBank/DDBJ databases">
        <title>Draft genome sequence of Lampropedia sp. CT6, isolated from the microbial mat of a hot water spring, located at Manikaran, India.</title>
        <authorList>
            <person name="Tripathi C."/>
            <person name="Rani P."/>
            <person name="Mahato N.K."/>
            <person name="Lal R."/>
        </authorList>
    </citation>
    <scope>NUCLEOTIDE SEQUENCE [LARGE SCALE GENOMIC DNA]</scope>
    <source>
        <strain evidence="6 7">CT6</strain>
    </source>
</reference>
<dbReference type="EMBL" id="LBNQ01000041">
    <property type="protein sequence ID" value="KKW66822.1"/>
    <property type="molecule type" value="Genomic_DNA"/>
</dbReference>
<dbReference type="GO" id="GO:0016279">
    <property type="term" value="F:protein-lysine N-methyltransferase activity"/>
    <property type="evidence" value="ECO:0007669"/>
    <property type="project" value="InterPro"/>
</dbReference>
<organism evidence="6 7">
    <name type="scientific">Lampropedia cohaerens</name>
    <dbReference type="NCBI Taxonomy" id="1610491"/>
    <lineage>
        <taxon>Bacteria</taxon>
        <taxon>Pseudomonadati</taxon>
        <taxon>Pseudomonadota</taxon>
        <taxon>Betaproteobacteria</taxon>
        <taxon>Burkholderiales</taxon>
        <taxon>Comamonadaceae</taxon>
        <taxon>Lampropedia</taxon>
    </lineage>
</organism>
<proteinExistence type="predicted"/>
<gene>
    <name evidence="6" type="ORF">AAV94_13840</name>
</gene>
<evidence type="ECO:0000259" key="5">
    <source>
        <dbReference type="Pfam" id="PF13847"/>
    </source>
</evidence>
<feature type="signal peptide" evidence="4">
    <location>
        <begin position="1"/>
        <end position="29"/>
    </location>
</feature>
<dbReference type="STRING" id="1610491.AAV94_13840"/>
<evidence type="ECO:0000256" key="2">
    <source>
        <dbReference type="ARBA" id="ARBA00022679"/>
    </source>
</evidence>
<keyword evidence="4" id="KW-0732">Signal</keyword>
<keyword evidence="1" id="KW-0489">Methyltransferase</keyword>
<keyword evidence="2" id="KW-0808">Transferase</keyword>
<evidence type="ECO:0000313" key="6">
    <source>
        <dbReference type="EMBL" id="KKW66822.1"/>
    </source>
</evidence>
<dbReference type="AlphaFoldDB" id="A0A0U1PWA6"/>
<dbReference type="PANTHER" id="PTHR13610">
    <property type="entry name" value="METHYLTRANSFERASE DOMAIN-CONTAINING PROTEIN"/>
    <property type="match status" value="1"/>
</dbReference>
<comment type="caution">
    <text evidence="6">The sequence shown here is derived from an EMBL/GenBank/DDBJ whole genome shotgun (WGS) entry which is preliminary data.</text>
</comment>
<accession>A0A0U1PWA6</accession>
<dbReference type="CDD" id="cd02440">
    <property type="entry name" value="AdoMet_MTases"/>
    <property type="match status" value="1"/>
</dbReference>
<dbReference type="SUPFAM" id="SSF53335">
    <property type="entry name" value="S-adenosyl-L-methionine-dependent methyltransferases"/>
    <property type="match status" value="1"/>
</dbReference>
<dbReference type="InterPro" id="IPR029063">
    <property type="entry name" value="SAM-dependent_MTases_sf"/>
</dbReference>
<evidence type="ECO:0000256" key="1">
    <source>
        <dbReference type="ARBA" id="ARBA00022603"/>
    </source>
</evidence>